<feature type="domain" description="Manganese/iron superoxide dismutase C-terminal" evidence="8">
    <location>
        <begin position="97"/>
        <end position="197"/>
    </location>
</feature>
<dbReference type="Proteomes" id="UP000714817">
    <property type="component" value="Unassembled WGS sequence"/>
</dbReference>
<feature type="domain" description="Manganese/iron superoxide dismutase N-terminal" evidence="7">
    <location>
        <begin position="2"/>
        <end position="90"/>
    </location>
</feature>
<evidence type="ECO:0000259" key="7">
    <source>
        <dbReference type="Pfam" id="PF00081"/>
    </source>
</evidence>
<sequence length="198" mass="23322">MTFELPKLKFSYEDLEPYIDAQTMEIHYTKHHQAYTTNLNASLEKHNELSAKNIEELLQNIASLPEDIRTSVQNNGGGYYNHLLFWESMAPKYAEPSETLIMRVEKDFQTFESFKEQFTQSALTRFGSGWAWLTLTQEGKLKIESTPNQDNPIMTGGKPVLGLDVWEHAYYLKYQNRRAEYIENWWKTVNWKVVEERL</sequence>
<dbReference type="PANTHER" id="PTHR43595">
    <property type="entry name" value="37S RIBOSOMAL PROTEIN S26, MITOCHONDRIAL"/>
    <property type="match status" value="1"/>
</dbReference>
<dbReference type="GO" id="GO:0046872">
    <property type="term" value="F:metal ion binding"/>
    <property type="evidence" value="ECO:0007669"/>
    <property type="project" value="UniProtKB-KW"/>
</dbReference>
<dbReference type="PANTHER" id="PTHR43595:SF2">
    <property type="entry name" value="SMALL RIBOSOMAL SUBUNIT PROTEIN MS42"/>
    <property type="match status" value="1"/>
</dbReference>
<dbReference type="Pfam" id="PF00081">
    <property type="entry name" value="Sod_Fe_N"/>
    <property type="match status" value="1"/>
</dbReference>
<dbReference type="EMBL" id="JAGQNY010000009">
    <property type="protein sequence ID" value="MCA9302258.1"/>
    <property type="molecule type" value="Genomic_DNA"/>
</dbReference>
<comment type="catalytic activity">
    <reaction evidence="6">
        <text>2 superoxide + 2 H(+) = H2O2 + O2</text>
        <dbReference type="Rhea" id="RHEA:20696"/>
        <dbReference type="ChEBI" id="CHEBI:15378"/>
        <dbReference type="ChEBI" id="CHEBI:15379"/>
        <dbReference type="ChEBI" id="CHEBI:16240"/>
        <dbReference type="ChEBI" id="CHEBI:18421"/>
        <dbReference type="EC" id="1.15.1.1"/>
    </reaction>
</comment>
<dbReference type="InterPro" id="IPR019831">
    <property type="entry name" value="Mn/Fe_SOD_N"/>
</dbReference>
<reference evidence="9" key="1">
    <citation type="submission" date="2020-04" db="EMBL/GenBank/DDBJ databases">
        <authorList>
            <person name="Zhang T."/>
        </authorList>
    </citation>
    <scope>NUCLEOTIDE SEQUENCE</scope>
    <source>
        <strain evidence="9">HKST-UBA80</strain>
    </source>
</reference>
<evidence type="ECO:0000256" key="2">
    <source>
        <dbReference type="ARBA" id="ARBA00012682"/>
    </source>
</evidence>
<evidence type="ECO:0000256" key="3">
    <source>
        <dbReference type="ARBA" id="ARBA00022723"/>
    </source>
</evidence>
<keyword evidence="4 6" id="KW-0560">Oxidoreductase</keyword>
<evidence type="ECO:0000256" key="6">
    <source>
        <dbReference type="RuleBase" id="RU000414"/>
    </source>
</evidence>
<comment type="caution">
    <text evidence="9">The sequence shown here is derived from an EMBL/GenBank/DDBJ whole genome shotgun (WGS) entry which is preliminary data.</text>
</comment>
<dbReference type="Pfam" id="PF02777">
    <property type="entry name" value="Sod_Fe_C"/>
    <property type="match status" value="1"/>
</dbReference>
<dbReference type="InterPro" id="IPR001189">
    <property type="entry name" value="Mn/Fe_SOD"/>
</dbReference>
<dbReference type="PIRSF" id="PIRSF000349">
    <property type="entry name" value="SODismutase"/>
    <property type="match status" value="1"/>
</dbReference>
<feature type="binding site" evidence="5">
    <location>
        <position position="82"/>
    </location>
    <ligand>
        <name>Mn(2+)</name>
        <dbReference type="ChEBI" id="CHEBI:29035"/>
    </ligand>
</feature>
<dbReference type="FunFam" id="1.10.287.990:FF:000001">
    <property type="entry name" value="Superoxide dismutase"/>
    <property type="match status" value="1"/>
</dbReference>
<dbReference type="InterPro" id="IPR036314">
    <property type="entry name" value="SOD_C_sf"/>
</dbReference>
<evidence type="ECO:0000256" key="4">
    <source>
        <dbReference type="ARBA" id="ARBA00023002"/>
    </source>
</evidence>
<comment type="function">
    <text evidence="6">Destroys radicals which are normally produced within the cells and which are toxic to biological systems.</text>
</comment>
<reference evidence="9" key="2">
    <citation type="journal article" date="2021" name="Microbiome">
        <title>Successional dynamics and alternative stable states in a saline activated sludge microbial community over 9 years.</title>
        <authorList>
            <person name="Wang Y."/>
            <person name="Ye J."/>
            <person name="Ju F."/>
            <person name="Liu L."/>
            <person name="Boyd J.A."/>
            <person name="Deng Y."/>
            <person name="Parks D.H."/>
            <person name="Jiang X."/>
            <person name="Yin X."/>
            <person name="Woodcroft B.J."/>
            <person name="Tyson G.W."/>
            <person name="Hugenholtz P."/>
            <person name="Polz M.F."/>
            <person name="Zhang T."/>
        </authorList>
    </citation>
    <scope>NUCLEOTIDE SEQUENCE</scope>
    <source>
        <strain evidence="9">HKST-UBA80</strain>
    </source>
</reference>
<dbReference type="AlphaFoldDB" id="A0A955E2F9"/>
<gene>
    <name evidence="9" type="ORF">KDA10_02790</name>
</gene>
<keyword evidence="3 5" id="KW-0479">Metal-binding</keyword>
<dbReference type="GO" id="GO:0004784">
    <property type="term" value="F:superoxide dismutase activity"/>
    <property type="evidence" value="ECO:0007669"/>
    <property type="project" value="UniProtKB-EC"/>
</dbReference>
<proteinExistence type="inferred from homology"/>
<dbReference type="PRINTS" id="PR01703">
    <property type="entry name" value="MNSODISMTASE"/>
</dbReference>
<dbReference type="InterPro" id="IPR019833">
    <property type="entry name" value="Mn/Fe_SOD_BS"/>
</dbReference>
<dbReference type="Gene3D" id="3.55.40.20">
    <property type="entry name" value="Iron/manganese superoxide dismutase, C-terminal domain"/>
    <property type="match status" value="1"/>
</dbReference>
<name>A0A955E2F9_UNCKA</name>
<dbReference type="PROSITE" id="PS00088">
    <property type="entry name" value="SOD_MN"/>
    <property type="match status" value="1"/>
</dbReference>
<dbReference type="FunFam" id="3.55.40.20:FF:000001">
    <property type="entry name" value="Superoxide dismutase"/>
    <property type="match status" value="1"/>
</dbReference>
<evidence type="ECO:0000256" key="1">
    <source>
        <dbReference type="ARBA" id="ARBA00008714"/>
    </source>
</evidence>
<feature type="binding site" evidence="5">
    <location>
        <position position="164"/>
    </location>
    <ligand>
        <name>Mn(2+)</name>
        <dbReference type="ChEBI" id="CHEBI:29035"/>
    </ligand>
</feature>
<dbReference type="EC" id="1.15.1.1" evidence="2 6"/>
<dbReference type="SUPFAM" id="SSF46609">
    <property type="entry name" value="Fe,Mn superoxide dismutase (SOD), N-terminal domain"/>
    <property type="match status" value="1"/>
</dbReference>
<evidence type="ECO:0000256" key="5">
    <source>
        <dbReference type="PIRSR" id="PIRSR000349-1"/>
    </source>
</evidence>
<dbReference type="GO" id="GO:0005737">
    <property type="term" value="C:cytoplasm"/>
    <property type="evidence" value="ECO:0007669"/>
    <property type="project" value="TreeGrafter"/>
</dbReference>
<evidence type="ECO:0000259" key="8">
    <source>
        <dbReference type="Pfam" id="PF02777"/>
    </source>
</evidence>
<feature type="binding site" evidence="5">
    <location>
        <position position="168"/>
    </location>
    <ligand>
        <name>Mn(2+)</name>
        <dbReference type="ChEBI" id="CHEBI:29035"/>
    </ligand>
</feature>
<evidence type="ECO:0000313" key="10">
    <source>
        <dbReference type="Proteomes" id="UP000714817"/>
    </source>
</evidence>
<comment type="similarity">
    <text evidence="1 6">Belongs to the iron/manganese superoxide dismutase family.</text>
</comment>
<protein>
    <recommendedName>
        <fullName evidence="2 6">Superoxide dismutase</fullName>
        <ecNumber evidence="2 6">1.15.1.1</ecNumber>
    </recommendedName>
</protein>
<accession>A0A955E2F9</accession>
<feature type="binding site" evidence="5">
    <location>
        <position position="27"/>
    </location>
    <ligand>
        <name>Mn(2+)</name>
        <dbReference type="ChEBI" id="CHEBI:29035"/>
    </ligand>
</feature>
<dbReference type="SUPFAM" id="SSF54719">
    <property type="entry name" value="Fe,Mn superoxide dismutase (SOD), C-terminal domain"/>
    <property type="match status" value="1"/>
</dbReference>
<dbReference type="InterPro" id="IPR019832">
    <property type="entry name" value="Mn/Fe_SOD_C"/>
</dbReference>
<dbReference type="Gene3D" id="1.10.287.990">
    <property type="entry name" value="Fe,Mn superoxide dismutase (SOD) domain"/>
    <property type="match status" value="1"/>
</dbReference>
<organism evidence="9 10">
    <name type="scientific">candidate division WWE3 bacterium</name>
    <dbReference type="NCBI Taxonomy" id="2053526"/>
    <lineage>
        <taxon>Bacteria</taxon>
        <taxon>Katanobacteria</taxon>
    </lineage>
</organism>
<dbReference type="InterPro" id="IPR036324">
    <property type="entry name" value="Mn/Fe_SOD_N_sf"/>
</dbReference>
<evidence type="ECO:0000313" key="9">
    <source>
        <dbReference type="EMBL" id="MCA9302258.1"/>
    </source>
</evidence>